<sequence>MREGVVICLLWRIAPIAPFVLSSVLISLTTITQWQYVWTTSIGIIPSTVPIVSAAALGRNLATGEADRMQIAFNVGSMLVGVYVVYRLALIAKAVLGRDVSDAELSGDGTPRGEISQALSKMDPRVVARLRSKFGEPPRDTTILL</sequence>
<evidence type="ECO:0000256" key="4">
    <source>
        <dbReference type="ARBA" id="ARBA00022989"/>
    </source>
</evidence>
<name>A0A0M0JST9_9EUKA</name>
<organism evidence="7 8">
    <name type="scientific">Chrysochromulina tobinii</name>
    <dbReference type="NCBI Taxonomy" id="1460289"/>
    <lineage>
        <taxon>Eukaryota</taxon>
        <taxon>Haptista</taxon>
        <taxon>Haptophyta</taxon>
        <taxon>Prymnesiophyceae</taxon>
        <taxon>Prymnesiales</taxon>
        <taxon>Chrysochromulinaceae</taxon>
        <taxon>Chrysochromulina</taxon>
    </lineage>
</organism>
<gene>
    <name evidence="7" type="ORF">Ctob_005390</name>
</gene>
<evidence type="ECO:0000256" key="2">
    <source>
        <dbReference type="ARBA" id="ARBA00022475"/>
    </source>
</evidence>
<feature type="transmembrane region" description="Helical" evidence="6">
    <location>
        <begin position="9"/>
        <end position="31"/>
    </location>
</feature>
<keyword evidence="4 6" id="KW-1133">Transmembrane helix</keyword>
<keyword evidence="5 6" id="KW-0472">Membrane</keyword>
<dbReference type="EMBL" id="JWZX01002444">
    <property type="protein sequence ID" value="KOO29253.1"/>
    <property type="molecule type" value="Genomic_DNA"/>
</dbReference>
<evidence type="ECO:0000313" key="8">
    <source>
        <dbReference type="Proteomes" id="UP000037460"/>
    </source>
</evidence>
<keyword evidence="3 6" id="KW-0812">Transmembrane</keyword>
<feature type="transmembrane region" description="Helical" evidence="6">
    <location>
        <begin position="37"/>
        <end position="59"/>
    </location>
</feature>
<protein>
    <submittedName>
        <fullName evidence="7">Uncharacterized protein</fullName>
    </submittedName>
</protein>
<dbReference type="GO" id="GO:0005886">
    <property type="term" value="C:plasma membrane"/>
    <property type="evidence" value="ECO:0007669"/>
    <property type="project" value="UniProtKB-SubCell"/>
</dbReference>
<dbReference type="InterPro" id="IPR015414">
    <property type="entry name" value="TMEM64"/>
</dbReference>
<comment type="subcellular location">
    <subcellularLocation>
        <location evidence="1">Cell membrane</location>
        <topology evidence="1">Multi-pass membrane protein</topology>
    </subcellularLocation>
</comment>
<dbReference type="AlphaFoldDB" id="A0A0M0JST9"/>
<proteinExistence type="predicted"/>
<dbReference type="PANTHER" id="PTHR12677">
    <property type="entry name" value="GOLGI APPARATUS MEMBRANE PROTEIN TVP38-RELATED"/>
    <property type="match status" value="1"/>
</dbReference>
<evidence type="ECO:0000256" key="3">
    <source>
        <dbReference type="ARBA" id="ARBA00022692"/>
    </source>
</evidence>
<keyword evidence="2" id="KW-1003">Cell membrane</keyword>
<reference evidence="8" key="1">
    <citation type="journal article" date="2015" name="PLoS Genet.">
        <title>Genome Sequence and Transcriptome Analyses of Chrysochromulina tobin: Metabolic Tools for Enhanced Algal Fitness in the Prominent Order Prymnesiales (Haptophyceae).</title>
        <authorList>
            <person name="Hovde B.T."/>
            <person name="Deodato C.R."/>
            <person name="Hunsperger H.M."/>
            <person name="Ryken S.A."/>
            <person name="Yost W."/>
            <person name="Jha R.K."/>
            <person name="Patterson J."/>
            <person name="Monnat R.J. Jr."/>
            <person name="Barlow S.B."/>
            <person name="Starkenburg S.R."/>
            <person name="Cattolico R.A."/>
        </authorList>
    </citation>
    <scope>NUCLEOTIDE SEQUENCE</scope>
    <source>
        <strain evidence="8">CCMP291</strain>
    </source>
</reference>
<evidence type="ECO:0000256" key="6">
    <source>
        <dbReference type="SAM" id="Phobius"/>
    </source>
</evidence>
<comment type="caution">
    <text evidence="7">The sequence shown here is derived from an EMBL/GenBank/DDBJ whole genome shotgun (WGS) entry which is preliminary data.</text>
</comment>
<evidence type="ECO:0000256" key="1">
    <source>
        <dbReference type="ARBA" id="ARBA00004651"/>
    </source>
</evidence>
<evidence type="ECO:0000313" key="7">
    <source>
        <dbReference type="EMBL" id="KOO29253.1"/>
    </source>
</evidence>
<keyword evidence="8" id="KW-1185">Reference proteome</keyword>
<evidence type="ECO:0000256" key="5">
    <source>
        <dbReference type="ARBA" id="ARBA00023136"/>
    </source>
</evidence>
<dbReference type="PANTHER" id="PTHR12677:SF59">
    <property type="entry name" value="GOLGI APPARATUS MEMBRANE PROTEIN TVP38-RELATED"/>
    <property type="match status" value="1"/>
</dbReference>
<accession>A0A0M0JST9</accession>
<dbReference type="Proteomes" id="UP000037460">
    <property type="component" value="Unassembled WGS sequence"/>
</dbReference>
<feature type="transmembrane region" description="Helical" evidence="6">
    <location>
        <begin position="71"/>
        <end position="92"/>
    </location>
</feature>